<dbReference type="OrthoDB" id="9983919at2759"/>
<dbReference type="EMBL" id="KB644410">
    <property type="protein sequence ID" value="EPS27200.1"/>
    <property type="molecule type" value="Genomic_DNA"/>
</dbReference>
<reference evidence="1 2" key="1">
    <citation type="journal article" date="2013" name="PLoS ONE">
        <title>Genomic and secretomic analyses reveal unique features of the lignocellulolytic enzyme system of Penicillium decumbens.</title>
        <authorList>
            <person name="Liu G."/>
            <person name="Zhang L."/>
            <person name="Wei X."/>
            <person name="Zou G."/>
            <person name="Qin Y."/>
            <person name="Ma L."/>
            <person name="Li J."/>
            <person name="Zheng H."/>
            <person name="Wang S."/>
            <person name="Wang C."/>
            <person name="Xun L."/>
            <person name="Zhao G.-P."/>
            <person name="Zhou Z."/>
            <person name="Qu Y."/>
        </authorList>
    </citation>
    <scope>NUCLEOTIDE SEQUENCE [LARGE SCALE GENOMIC DNA]</scope>
    <source>
        <strain evidence="2">114-2 / CGMCC 5302</strain>
    </source>
</reference>
<dbReference type="PANTHER" id="PTHR35585">
    <property type="entry name" value="HHE DOMAIN PROTEIN (AFU_ORTHOLOGUE AFUA_4G00730)"/>
    <property type="match status" value="1"/>
</dbReference>
<sequence>MAPRIINAVTADHRQIEDCYSKVLSSPHNDEKTWWQNLFTWELARHSIDEELVICPRFEKKVKEQLRQFQDMIPTNPQFEPTHKALVQDPLQHIHEEKNDDLPKLEGSLSPEDSESLAKSLGRTKMFVPSRSHPSAPDRPPVKTAIGLLTAPIDHLGDLFRRWPHTSGVPNPSAK</sequence>
<dbReference type="eggNOG" id="ENOG502S054">
    <property type="taxonomic scope" value="Eukaryota"/>
</dbReference>
<name>S7Z9A2_PENO1</name>
<proteinExistence type="predicted"/>
<accession>S7Z9A2</accession>
<organism evidence="1 2">
    <name type="scientific">Penicillium oxalicum (strain 114-2 / CGMCC 5302)</name>
    <name type="common">Penicillium decumbens</name>
    <dbReference type="NCBI Taxonomy" id="933388"/>
    <lineage>
        <taxon>Eukaryota</taxon>
        <taxon>Fungi</taxon>
        <taxon>Dikarya</taxon>
        <taxon>Ascomycota</taxon>
        <taxon>Pezizomycotina</taxon>
        <taxon>Eurotiomycetes</taxon>
        <taxon>Eurotiomycetidae</taxon>
        <taxon>Eurotiales</taxon>
        <taxon>Aspergillaceae</taxon>
        <taxon>Penicillium</taxon>
    </lineage>
</organism>
<keyword evidence="2" id="KW-1185">Reference proteome</keyword>
<dbReference type="AlphaFoldDB" id="S7Z9A2"/>
<dbReference type="PhylomeDB" id="S7Z9A2"/>
<gene>
    <name evidence="1" type="ORF">PDE_02143</name>
</gene>
<dbReference type="Proteomes" id="UP000019376">
    <property type="component" value="Unassembled WGS sequence"/>
</dbReference>
<dbReference type="PANTHER" id="PTHR35585:SF1">
    <property type="entry name" value="HHE DOMAIN PROTEIN (AFU_ORTHOLOGUE AFUA_4G00730)"/>
    <property type="match status" value="1"/>
</dbReference>
<dbReference type="HOGENOM" id="CLU_079417_0_0_1"/>
<protein>
    <recommendedName>
        <fullName evidence="3">Hemerythrin-like domain-containing protein</fullName>
    </recommendedName>
</protein>
<evidence type="ECO:0000313" key="1">
    <source>
        <dbReference type="EMBL" id="EPS27200.1"/>
    </source>
</evidence>
<evidence type="ECO:0008006" key="3">
    <source>
        <dbReference type="Google" id="ProtNLM"/>
    </source>
</evidence>
<dbReference type="STRING" id="933388.S7Z9A2"/>
<evidence type="ECO:0000313" key="2">
    <source>
        <dbReference type="Proteomes" id="UP000019376"/>
    </source>
</evidence>